<accession>A0A7S3D7N7</accession>
<name>A0A7S3D7N7_9EUKA</name>
<sequence>MHAAQRTALQSYREQRQSFKVQGAGLQTPDSRPHTSELLNMDKTTLKPIAKYKATEQPTRKCNSYPTILPYPSDFQSPATIHPASSHRYYATTPLRHYATTEQTSRQDDKK</sequence>
<proteinExistence type="predicted"/>
<feature type="region of interest" description="Disordered" evidence="1">
    <location>
        <begin position="1"/>
        <end position="38"/>
    </location>
</feature>
<dbReference type="EMBL" id="HBIB01017634">
    <property type="protein sequence ID" value="CAE0249222.1"/>
    <property type="molecule type" value="Transcribed_RNA"/>
</dbReference>
<gene>
    <name evidence="2" type="ORF">PBIL07802_LOCUS11420</name>
    <name evidence="3" type="ORF">PBIL07802_LOCUS11421</name>
</gene>
<evidence type="ECO:0000313" key="2">
    <source>
        <dbReference type="EMBL" id="CAE0249221.1"/>
    </source>
</evidence>
<organism evidence="3">
    <name type="scientific">Palpitomonas bilix</name>
    <dbReference type="NCBI Taxonomy" id="652834"/>
    <lineage>
        <taxon>Eukaryota</taxon>
        <taxon>Eukaryota incertae sedis</taxon>
    </lineage>
</organism>
<evidence type="ECO:0000256" key="1">
    <source>
        <dbReference type="SAM" id="MobiDB-lite"/>
    </source>
</evidence>
<reference evidence="3" key="1">
    <citation type="submission" date="2021-01" db="EMBL/GenBank/DDBJ databases">
        <authorList>
            <person name="Corre E."/>
            <person name="Pelletier E."/>
            <person name="Niang G."/>
            <person name="Scheremetjew M."/>
            <person name="Finn R."/>
            <person name="Kale V."/>
            <person name="Holt S."/>
            <person name="Cochrane G."/>
            <person name="Meng A."/>
            <person name="Brown T."/>
            <person name="Cohen L."/>
        </authorList>
    </citation>
    <scope>NUCLEOTIDE SEQUENCE</scope>
    <source>
        <strain evidence="3">NIES-2562</strain>
    </source>
</reference>
<protein>
    <submittedName>
        <fullName evidence="3">Uncharacterized protein</fullName>
    </submittedName>
</protein>
<dbReference type="AlphaFoldDB" id="A0A7S3D7N7"/>
<dbReference type="EMBL" id="HBIB01017633">
    <property type="protein sequence ID" value="CAE0249221.1"/>
    <property type="molecule type" value="Transcribed_RNA"/>
</dbReference>
<evidence type="ECO:0000313" key="3">
    <source>
        <dbReference type="EMBL" id="CAE0249222.1"/>
    </source>
</evidence>